<feature type="domain" description="PPM-type phosphatase" evidence="12">
    <location>
        <begin position="691"/>
        <end position="994"/>
    </location>
</feature>
<feature type="compositionally biased region" description="Acidic residues" evidence="11">
    <location>
        <begin position="675"/>
        <end position="687"/>
    </location>
</feature>
<feature type="region of interest" description="Disordered" evidence="11">
    <location>
        <begin position="636"/>
        <end position="656"/>
    </location>
</feature>
<comment type="catalytic activity">
    <reaction evidence="10">
        <text>O-phospho-L-threonyl-[protein] + H2O = L-threonyl-[protein] + phosphate</text>
        <dbReference type="Rhea" id="RHEA:47004"/>
        <dbReference type="Rhea" id="RHEA-COMP:11060"/>
        <dbReference type="Rhea" id="RHEA-COMP:11605"/>
        <dbReference type="ChEBI" id="CHEBI:15377"/>
        <dbReference type="ChEBI" id="CHEBI:30013"/>
        <dbReference type="ChEBI" id="CHEBI:43474"/>
        <dbReference type="ChEBI" id="CHEBI:61977"/>
        <dbReference type="EC" id="3.1.3.16"/>
    </reaction>
</comment>
<dbReference type="GO" id="GO:0004722">
    <property type="term" value="F:protein serine/threonine phosphatase activity"/>
    <property type="evidence" value="ECO:0007669"/>
    <property type="project" value="UniProtKB-EC"/>
</dbReference>
<sequence length="1060" mass="117939">MASSYEGNRKGSPTSRRGSGDLWLDQLYLDFTLYRNTEEYLTLCACVQAITAMPSSNGVGNGDKKAYGHVLDYIDRLSDYLLPKRIDKSYRRAYSPDVKVVGYLFNTLLTAFTLLPSYLLNGVEYTVSQTVLSQCVNLQKVFKTTCQDIVRAYGNLRANTVPTVRSDLANCLSYFDSVWCRFEMHALEEIEVIHKQACSALREAIQAERDLQDAEEDPAVRSGGYRRLLLGRMLDWLSEVYESLTMDSGGERVIFTPDCLVEAERTLALGKIKTESPPSPILMKISKNLDTAFVNLRKLLRRYGGHMYQLNSHLANNHGLVTVMNRFFEAWMTAVRYLSSHTMKKALLKAFDIVRSVRDEAFEESMRSLDPDFLMKLPNLLLYSEMVDISASLPPTRAVDKQAVPKVACTGLPRILGAEQPVGVDEDCPWKRSVICRHFLGDSHKDKFVVVVDLFGSSTTKELSIVYDHMVRPSVGQGGIGLEDAGCQTSGRKVVEAPPSVAESVGEWDGCEEEEGGEDAEFENKASGLGVGMWVNVAQVRSRLSAVRKLPVVRHAVEDTIGLRSRKLMNKVAELGMLMQRTYPMEWNRFVQAVALYVAKHIVGVLTDREAYRQGKYERALHETFMELDRQMMTEKGKKEVAELDRESQSNGGAVVRLPLNEVKSELLEMMDIDTSDDDEEDSDDENFTGGTNGASAEGEDNGQERRRSSRIAAGSSGDGLKNEQNEETAEGVMFLLQCLLPNLPSDIRKRIKITDDGYMEMTQTTLNDVLGRDSSPEGQGCTAVVCLVDLGDEDHPKIVCANAGDSRCMLVRDGKAYDMSEDHKPSLAIEKERIQLAGGTVENCEGGERVQGDLNLSRSLGDHRYKKNKKLYPECQIISAMPDIRVRHLTKEDTHIILGCDGVWEVHSNEKAARSVIDLEGQLEKGATETSIPQPKVNEIHCITGSKRDEETDKLTKVTAAMCSSSVRESIVPTGPDCDFEGTDNVTFMLVQISPEIREELRPLPADIAEKESSQAPGVPMVFGRGPGTKTACEAAMKVMRGKRKRREGKKKRQGSSHK</sequence>
<dbReference type="SMART" id="SM00332">
    <property type="entry name" value="PP2Cc"/>
    <property type="match status" value="1"/>
</dbReference>
<dbReference type="InterPro" id="IPR036457">
    <property type="entry name" value="PPM-type-like_dom_sf"/>
</dbReference>
<evidence type="ECO:0000259" key="12">
    <source>
        <dbReference type="PROSITE" id="PS51746"/>
    </source>
</evidence>
<feature type="compositionally biased region" description="Basic residues" evidence="11">
    <location>
        <begin position="1041"/>
        <end position="1060"/>
    </location>
</feature>
<dbReference type="Pfam" id="PF00481">
    <property type="entry name" value="PP2C"/>
    <property type="match status" value="1"/>
</dbReference>
<proteinExistence type="inferred from homology"/>
<accession>A0A7J6MLW3</accession>
<evidence type="ECO:0000256" key="8">
    <source>
        <dbReference type="ARBA" id="ARBA00023211"/>
    </source>
</evidence>
<comment type="caution">
    <text evidence="13">The sequence shown here is derived from an EMBL/GenBank/DDBJ whole genome shotgun (WGS) entry which is preliminary data.</text>
</comment>
<evidence type="ECO:0000256" key="3">
    <source>
        <dbReference type="ARBA" id="ARBA00013081"/>
    </source>
</evidence>
<keyword evidence="4" id="KW-0479">Metal-binding</keyword>
<keyword evidence="7" id="KW-0904">Protein phosphatase</keyword>
<evidence type="ECO:0000256" key="2">
    <source>
        <dbReference type="ARBA" id="ARBA00006702"/>
    </source>
</evidence>
<feature type="region of interest" description="Disordered" evidence="11">
    <location>
        <begin position="1039"/>
        <end position="1060"/>
    </location>
</feature>
<feature type="region of interest" description="Disordered" evidence="11">
    <location>
        <begin position="675"/>
        <end position="725"/>
    </location>
</feature>
<keyword evidence="5" id="KW-0378">Hydrolase</keyword>
<dbReference type="GO" id="GO:0046872">
    <property type="term" value="F:metal ion binding"/>
    <property type="evidence" value="ECO:0007669"/>
    <property type="project" value="UniProtKB-KW"/>
</dbReference>
<comment type="cofactor">
    <cofactor evidence="1">
        <name>Mn(2+)</name>
        <dbReference type="ChEBI" id="CHEBI:29035"/>
    </cofactor>
</comment>
<evidence type="ECO:0000313" key="14">
    <source>
        <dbReference type="Proteomes" id="UP000591131"/>
    </source>
</evidence>
<dbReference type="InterPro" id="IPR015655">
    <property type="entry name" value="PP2C"/>
</dbReference>
<keyword evidence="8" id="KW-0464">Manganese</keyword>
<evidence type="ECO:0000256" key="5">
    <source>
        <dbReference type="ARBA" id="ARBA00022801"/>
    </source>
</evidence>
<organism evidence="13 14">
    <name type="scientific">Perkinsus chesapeaki</name>
    <name type="common">Clam parasite</name>
    <name type="synonym">Perkinsus andrewsi</name>
    <dbReference type="NCBI Taxonomy" id="330153"/>
    <lineage>
        <taxon>Eukaryota</taxon>
        <taxon>Sar</taxon>
        <taxon>Alveolata</taxon>
        <taxon>Perkinsozoa</taxon>
        <taxon>Perkinsea</taxon>
        <taxon>Perkinsida</taxon>
        <taxon>Perkinsidae</taxon>
        <taxon>Perkinsus</taxon>
    </lineage>
</organism>
<evidence type="ECO:0000256" key="1">
    <source>
        <dbReference type="ARBA" id="ARBA00001936"/>
    </source>
</evidence>
<evidence type="ECO:0000256" key="7">
    <source>
        <dbReference type="ARBA" id="ARBA00022912"/>
    </source>
</evidence>
<dbReference type="CDD" id="cd00143">
    <property type="entry name" value="PP2Cc"/>
    <property type="match status" value="1"/>
</dbReference>
<comment type="catalytic activity">
    <reaction evidence="9">
        <text>O-phospho-L-seryl-[protein] + H2O = L-seryl-[protein] + phosphate</text>
        <dbReference type="Rhea" id="RHEA:20629"/>
        <dbReference type="Rhea" id="RHEA-COMP:9863"/>
        <dbReference type="Rhea" id="RHEA-COMP:11604"/>
        <dbReference type="ChEBI" id="CHEBI:15377"/>
        <dbReference type="ChEBI" id="CHEBI:29999"/>
        <dbReference type="ChEBI" id="CHEBI:43474"/>
        <dbReference type="ChEBI" id="CHEBI:83421"/>
        <dbReference type="EC" id="3.1.3.16"/>
    </reaction>
</comment>
<dbReference type="PROSITE" id="PS51746">
    <property type="entry name" value="PPM_2"/>
    <property type="match status" value="1"/>
</dbReference>
<keyword evidence="6" id="KW-0460">Magnesium</keyword>
<evidence type="ECO:0000256" key="11">
    <source>
        <dbReference type="SAM" id="MobiDB-lite"/>
    </source>
</evidence>
<evidence type="ECO:0000313" key="13">
    <source>
        <dbReference type="EMBL" id="KAF4671961.1"/>
    </source>
</evidence>
<dbReference type="PANTHER" id="PTHR13832">
    <property type="entry name" value="PROTEIN PHOSPHATASE 2C"/>
    <property type="match status" value="1"/>
</dbReference>
<evidence type="ECO:0000256" key="9">
    <source>
        <dbReference type="ARBA" id="ARBA00047761"/>
    </source>
</evidence>
<dbReference type="PANTHER" id="PTHR13832:SF803">
    <property type="entry name" value="PROTEIN PHOSPHATASE 1G"/>
    <property type="match status" value="1"/>
</dbReference>
<name>A0A7J6MLW3_PERCH</name>
<dbReference type="EMBL" id="JAAPAO010000123">
    <property type="protein sequence ID" value="KAF4671961.1"/>
    <property type="molecule type" value="Genomic_DNA"/>
</dbReference>
<comment type="similarity">
    <text evidence="2">Belongs to the PP2C family.</text>
</comment>
<gene>
    <name evidence="13" type="primary">PPM1G_1</name>
    <name evidence="13" type="ORF">FOL47_001048</name>
</gene>
<dbReference type="AlphaFoldDB" id="A0A7J6MLW3"/>
<feature type="compositionally biased region" description="Basic and acidic residues" evidence="11">
    <location>
        <begin position="636"/>
        <end position="648"/>
    </location>
</feature>
<dbReference type="Proteomes" id="UP000591131">
    <property type="component" value="Unassembled WGS sequence"/>
</dbReference>
<reference evidence="13 14" key="1">
    <citation type="submission" date="2020-04" db="EMBL/GenBank/DDBJ databases">
        <title>Perkinsus chesapeaki whole genome sequence.</title>
        <authorList>
            <person name="Bogema D.R."/>
        </authorList>
    </citation>
    <scope>NUCLEOTIDE SEQUENCE [LARGE SCALE GENOMIC DNA]</scope>
    <source>
        <strain evidence="13">ATCC PRA-425</strain>
    </source>
</reference>
<dbReference type="SUPFAM" id="SSF81606">
    <property type="entry name" value="PP2C-like"/>
    <property type="match status" value="1"/>
</dbReference>
<evidence type="ECO:0000256" key="6">
    <source>
        <dbReference type="ARBA" id="ARBA00022842"/>
    </source>
</evidence>
<protein>
    <recommendedName>
        <fullName evidence="3">protein-serine/threonine phosphatase</fullName>
        <ecNumber evidence="3">3.1.3.16</ecNumber>
    </recommendedName>
</protein>
<dbReference type="OrthoDB" id="10264738at2759"/>
<dbReference type="EC" id="3.1.3.16" evidence="3"/>
<dbReference type="InterPro" id="IPR001932">
    <property type="entry name" value="PPM-type_phosphatase-like_dom"/>
</dbReference>
<evidence type="ECO:0000256" key="4">
    <source>
        <dbReference type="ARBA" id="ARBA00022723"/>
    </source>
</evidence>
<keyword evidence="14" id="KW-1185">Reference proteome</keyword>
<dbReference type="Gene3D" id="3.60.40.10">
    <property type="entry name" value="PPM-type phosphatase domain"/>
    <property type="match status" value="1"/>
</dbReference>
<evidence type="ECO:0000256" key="10">
    <source>
        <dbReference type="ARBA" id="ARBA00048336"/>
    </source>
</evidence>